<dbReference type="GO" id="GO:0009007">
    <property type="term" value="F:site-specific DNA-methyltransferase (adenine-specific) activity"/>
    <property type="evidence" value="ECO:0007669"/>
    <property type="project" value="UniProtKB-EC"/>
</dbReference>
<dbReference type="REBASE" id="46849">
    <property type="entry name" value="PogTE7ORF696P"/>
</dbReference>
<dbReference type="AlphaFoldDB" id="H6Q7H9"/>
<organism evidence="8 9">
    <name type="scientific">Pyrobaculum oguniense (strain DSM 13380 / JCM 10595 / TE7)</name>
    <dbReference type="NCBI Taxonomy" id="698757"/>
    <lineage>
        <taxon>Archaea</taxon>
        <taxon>Thermoproteota</taxon>
        <taxon>Thermoprotei</taxon>
        <taxon>Thermoproteales</taxon>
        <taxon>Thermoproteaceae</taxon>
        <taxon>Pyrobaculum</taxon>
    </lineage>
</organism>
<keyword evidence="2 8" id="KW-0489">Methyltransferase</keyword>
<comment type="catalytic activity">
    <reaction evidence="5">
        <text>a 2'-deoxyadenosine in DNA + S-adenosyl-L-methionine = an N(6)-methyl-2'-deoxyadenosine in DNA + S-adenosyl-L-homocysteine + H(+)</text>
        <dbReference type="Rhea" id="RHEA:15197"/>
        <dbReference type="Rhea" id="RHEA-COMP:12418"/>
        <dbReference type="Rhea" id="RHEA-COMP:12419"/>
        <dbReference type="ChEBI" id="CHEBI:15378"/>
        <dbReference type="ChEBI" id="CHEBI:57856"/>
        <dbReference type="ChEBI" id="CHEBI:59789"/>
        <dbReference type="ChEBI" id="CHEBI:90615"/>
        <dbReference type="ChEBI" id="CHEBI:90616"/>
        <dbReference type="EC" id="2.1.1.72"/>
    </reaction>
</comment>
<dbReference type="InterPro" id="IPR002052">
    <property type="entry name" value="DNA_methylase_N6_adenine_CS"/>
</dbReference>
<dbReference type="KEGG" id="pog:Pogu_0696"/>
<protein>
    <recommendedName>
        <fullName evidence="1">site-specific DNA-methyltransferase (adenine-specific)</fullName>
        <ecNumber evidence="1">2.1.1.72</ecNumber>
    </recommendedName>
</protein>
<dbReference type="PANTHER" id="PTHR33841:SF4">
    <property type="entry name" value="RESTRICTION MODIFICATION SYSTEM DNA SPECIFICITY DOMAIN"/>
    <property type="match status" value="1"/>
</dbReference>
<evidence type="ECO:0000256" key="1">
    <source>
        <dbReference type="ARBA" id="ARBA00011900"/>
    </source>
</evidence>
<keyword evidence="4" id="KW-0949">S-adenosyl-L-methionine</keyword>
<dbReference type="SUPFAM" id="SSF53335">
    <property type="entry name" value="S-adenosyl-L-methionine-dependent methyltransferases"/>
    <property type="match status" value="1"/>
</dbReference>
<dbReference type="InterPro" id="IPR029063">
    <property type="entry name" value="SAM-dependent_MTases_sf"/>
</dbReference>
<name>H6Q7H9_PYROT</name>
<dbReference type="Proteomes" id="UP000009062">
    <property type="component" value="Chromosome"/>
</dbReference>
<keyword evidence="8" id="KW-0378">Hydrolase</keyword>
<evidence type="ECO:0000313" key="8">
    <source>
        <dbReference type="EMBL" id="AFA38723.1"/>
    </source>
</evidence>
<gene>
    <name evidence="8" type="ordered locus">Pogu_0696</name>
</gene>
<keyword evidence="9" id="KW-1185">Reference proteome</keyword>
<dbReference type="GO" id="GO:0006304">
    <property type="term" value="P:DNA modification"/>
    <property type="evidence" value="ECO:0007669"/>
    <property type="project" value="InterPro"/>
</dbReference>
<dbReference type="GO" id="GO:0003676">
    <property type="term" value="F:nucleic acid binding"/>
    <property type="evidence" value="ECO:0007669"/>
    <property type="project" value="InterPro"/>
</dbReference>
<dbReference type="GO" id="GO:0032259">
    <property type="term" value="P:methylation"/>
    <property type="evidence" value="ECO:0007669"/>
    <property type="project" value="UniProtKB-KW"/>
</dbReference>
<dbReference type="Pfam" id="PF07669">
    <property type="entry name" value="Eco57I"/>
    <property type="match status" value="1"/>
</dbReference>
<feature type="domain" description="Type II methyltransferase M.TaqI-like" evidence="7">
    <location>
        <begin position="451"/>
        <end position="702"/>
    </location>
</feature>
<dbReference type="PROSITE" id="PS00092">
    <property type="entry name" value="N6_MTASE"/>
    <property type="match status" value="1"/>
</dbReference>
<dbReference type="HOGENOM" id="CLU_009149_0_0_2"/>
<dbReference type="GO" id="GO:0004519">
    <property type="term" value="F:endonuclease activity"/>
    <property type="evidence" value="ECO:0007669"/>
    <property type="project" value="UniProtKB-KW"/>
</dbReference>
<keyword evidence="8" id="KW-0255">Endonuclease</keyword>
<evidence type="ECO:0000256" key="4">
    <source>
        <dbReference type="ARBA" id="ARBA00022691"/>
    </source>
</evidence>
<feature type="coiled-coil region" evidence="6">
    <location>
        <begin position="1046"/>
        <end position="1099"/>
    </location>
</feature>
<evidence type="ECO:0000256" key="3">
    <source>
        <dbReference type="ARBA" id="ARBA00022679"/>
    </source>
</evidence>
<evidence type="ECO:0000313" key="9">
    <source>
        <dbReference type="Proteomes" id="UP000009062"/>
    </source>
</evidence>
<sequence>MTQVGVPQIDLDDVLLCIRNSVQKAQSEEDVRVRVSWCIEEKILKALGLERSAGKYEYTLVSGARVDALYGHVIIEYKAPGKLSSARDVAKAKEQVVRYITEEAGGKSEWPRYLGVIISDRIAFVKYDPRGGDWILRGPYDIRREVVIKLIEALRGLRRKNLDVNNLVKDFGPNSPIAMKTIKLLYNKLRSSNTPRVKVLFDDWMRLFKQATGYDPGKLKELPRLAQEYGLTGEVDYDALLFAIHTYYALIMKLLAAEIAYLYGGGKFYSSYVAKLDDAYSREGVDGIMQILRDLESGGVFRNLLNIENFLEGDYFSWYLEVLDKDLADAIAEIARRLSDYEVAAPQLEPEFARDLLKRLYQNLVPRDIRHNLGEYYTPDWLAELVLDEVGLSLDNLLKMGEEDPLKPLRIRVLDPACGSGTFLILYLSRLRRYAEEHYLTDQLLSYVLDNVVGYDLNPLAVLAARTNYLLAVADLLSYAKGRVEIPIYLADSIMIERNSKLTGEVYVLRSVVGEFQIPRGVVDKGLLPDVLAEVAQALRNRYTHKEFSERVKYRFRELGEEDVEMLAQLYEKLYELEKEGKDAVWIAVLRNAFAPVLKGKFDYVIGNPPWVNWENLPETYREISKGLWVRYGLAEIKGKAGLGKVKRDLAMLFLARCFDLFLKEGGKLGFLLPFTTFKVQAGAGFRDFLAKKTRIHVIHDLVTLYPFEGAVNRTAAIVVEKVCSLSDINNDRCPQMGEVYKSNIAGVRHIIWANTSRRPIPTSMPLEEVLKMARRFEAVMTPIIPNNPASPWMQATPSTIKLIRKLVSGTQYYEANEGVNVALNQVYYIRILDKLPNGMLRITNPPEPGQKKTVKQVEAIVEPDLVYPLIRGRDVRRWYVGFEDRYIIVPHDPKTGKPLRESDFKVKFPQTYDYLNTYKRELEGRSIHKLWGKGNPFYSVYDIGTYTFAPYKVVWKRIAGAITGKAVDFACVVVDPITNRFFTSKLVIPDDSTIMVGFNNSDEAYYVAGILNSTPVRAAIASYTYELRQETHIVDVIKIPRYDSKNELHRNISELSKRAHELAREIYGKGRRDLEGELRKVEEEIDKAVAELYGMTSEELKEFERLLAILSSEEVPEEEEGVEISERPAVTVLNTSLQPGVGSYIEVDVVNPSGEEIVFTYELPWGKGSFSMVSGKYRIPTPPLKPGKYSGVLKWRWRGEEHSVDIVMEVAQPEGPRRRSTLFGSR</sequence>
<dbReference type="eggNOG" id="arCOG03521">
    <property type="taxonomic scope" value="Archaea"/>
</dbReference>
<dbReference type="STRING" id="698757.Pogu_0696"/>
<dbReference type="PANTHER" id="PTHR33841">
    <property type="entry name" value="DNA METHYLTRANSFERASE YEEA-RELATED"/>
    <property type="match status" value="1"/>
</dbReference>
<dbReference type="EMBL" id="CP003316">
    <property type="protein sequence ID" value="AFA38723.1"/>
    <property type="molecule type" value="Genomic_DNA"/>
</dbReference>
<proteinExistence type="predicted"/>
<reference evidence="8 9" key="1">
    <citation type="journal article" date="2012" name="Stand. Genomic Sci.">
        <title>Complete genome sequence of Pyrobaculum oguniense.</title>
        <authorList>
            <person name="Bernick D.L."/>
            <person name="Karplus K."/>
            <person name="Lui L.M."/>
            <person name="Coker J.K."/>
            <person name="Murphy J.N."/>
            <person name="Chan P.P."/>
            <person name="Cozen A.E."/>
            <person name="Lowe T.M."/>
        </authorList>
    </citation>
    <scope>NUCLEOTIDE SEQUENCE [LARGE SCALE GENOMIC DNA]</scope>
    <source>
        <strain evidence="8 9">TE7</strain>
    </source>
</reference>
<dbReference type="EC" id="2.1.1.72" evidence="1"/>
<accession>H6Q7H9</accession>
<evidence type="ECO:0000256" key="6">
    <source>
        <dbReference type="SAM" id="Coils"/>
    </source>
</evidence>
<evidence type="ECO:0000259" key="7">
    <source>
        <dbReference type="Pfam" id="PF07669"/>
    </source>
</evidence>
<keyword evidence="8" id="KW-0540">Nuclease</keyword>
<dbReference type="InterPro" id="IPR050953">
    <property type="entry name" value="N4_N6_ade-DNA_methylase"/>
</dbReference>
<evidence type="ECO:0000256" key="5">
    <source>
        <dbReference type="ARBA" id="ARBA00047942"/>
    </source>
</evidence>
<dbReference type="Gene3D" id="3.40.50.150">
    <property type="entry name" value="Vaccinia Virus protein VP39"/>
    <property type="match status" value="1"/>
</dbReference>
<evidence type="ECO:0000256" key="2">
    <source>
        <dbReference type="ARBA" id="ARBA00022603"/>
    </source>
</evidence>
<dbReference type="PRINTS" id="PR00507">
    <property type="entry name" value="N12N6MTFRASE"/>
</dbReference>
<dbReference type="InterPro" id="IPR011639">
    <property type="entry name" value="MethylTrfase_TaqI-like_dom"/>
</dbReference>
<keyword evidence="3" id="KW-0808">Transferase</keyword>
<keyword evidence="6" id="KW-0175">Coiled coil</keyword>